<keyword evidence="2 7" id="KW-0597">Phosphoprotein</keyword>
<dbReference type="InterPro" id="IPR001867">
    <property type="entry name" value="OmpR/PhoB-type_DNA-bd"/>
</dbReference>
<evidence type="ECO:0000259" key="9">
    <source>
        <dbReference type="PROSITE" id="PS50110"/>
    </source>
</evidence>
<dbReference type="Pfam" id="PF00486">
    <property type="entry name" value="Trans_reg_C"/>
    <property type="match status" value="1"/>
</dbReference>
<feature type="modified residue" description="4-aspartylphosphate" evidence="7">
    <location>
        <position position="67"/>
    </location>
</feature>
<comment type="subcellular location">
    <subcellularLocation>
        <location evidence="1">Cytoplasm</location>
    </subcellularLocation>
</comment>
<evidence type="ECO:0000256" key="4">
    <source>
        <dbReference type="ARBA" id="ARBA00023015"/>
    </source>
</evidence>
<dbReference type="GO" id="GO:0000156">
    <property type="term" value="F:phosphorelay response regulator activity"/>
    <property type="evidence" value="ECO:0007669"/>
    <property type="project" value="TreeGrafter"/>
</dbReference>
<keyword evidence="3" id="KW-0902">Two-component regulatory system</keyword>
<feature type="domain" description="Response regulatory" evidence="9">
    <location>
        <begin position="18"/>
        <end position="132"/>
    </location>
</feature>
<feature type="DNA-binding region" description="OmpR/PhoB-type" evidence="8">
    <location>
        <begin position="139"/>
        <end position="234"/>
    </location>
</feature>
<keyword evidence="6" id="KW-0804">Transcription</keyword>
<dbReference type="SUPFAM" id="SSF46894">
    <property type="entry name" value="C-terminal effector domain of the bipartite response regulators"/>
    <property type="match status" value="1"/>
</dbReference>
<dbReference type="SMART" id="SM00862">
    <property type="entry name" value="Trans_reg_C"/>
    <property type="match status" value="1"/>
</dbReference>
<evidence type="ECO:0000256" key="8">
    <source>
        <dbReference type="PROSITE-ProRule" id="PRU01091"/>
    </source>
</evidence>
<dbReference type="PROSITE" id="PS50110">
    <property type="entry name" value="RESPONSE_REGULATORY"/>
    <property type="match status" value="1"/>
</dbReference>
<keyword evidence="5 8" id="KW-0238">DNA-binding</keyword>
<dbReference type="AlphaFoldDB" id="A0A1X0IJD3"/>
<accession>A0A1X0IJD3</accession>
<feature type="domain" description="OmpR/PhoB-type" evidence="10">
    <location>
        <begin position="139"/>
        <end position="234"/>
    </location>
</feature>
<protein>
    <submittedName>
        <fullName evidence="11">Two-component system response regulator</fullName>
    </submittedName>
</protein>
<dbReference type="SUPFAM" id="SSF52172">
    <property type="entry name" value="CheY-like"/>
    <property type="match status" value="1"/>
</dbReference>
<dbReference type="GO" id="GO:0005829">
    <property type="term" value="C:cytosol"/>
    <property type="evidence" value="ECO:0007669"/>
    <property type="project" value="TreeGrafter"/>
</dbReference>
<dbReference type="Proteomes" id="UP000192534">
    <property type="component" value="Unassembled WGS sequence"/>
</dbReference>
<dbReference type="InterPro" id="IPR001789">
    <property type="entry name" value="Sig_transdc_resp-reg_receiver"/>
</dbReference>
<evidence type="ECO:0000256" key="2">
    <source>
        <dbReference type="ARBA" id="ARBA00022553"/>
    </source>
</evidence>
<evidence type="ECO:0000256" key="5">
    <source>
        <dbReference type="ARBA" id="ARBA00023125"/>
    </source>
</evidence>
<dbReference type="RefSeq" id="WP_083123065.1">
    <property type="nucleotide sequence ID" value="NZ_JACKUO010000010.1"/>
</dbReference>
<dbReference type="InterPro" id="IPR036388">
    <property type="entry name" value="WH-like_DNA-bd_sf"/>
</dbReference>
<dbReference type="GO" id="GO:0006355">
    <property type="term" value="P:regulation of DNA-templated transcription"/>
    <property type="evidence" value="ECO:0007669"/>
    <property type="project" value="InterPro"/>
</dbReference>
<dbReference type="GO" id="GO:0000976">
    <property type="term" value="F:transcription cis-regulatory region binding"/>
    <property type="evidence" value="ECO:0007669"/>
    <property type="project" value="TreeGrafter"/>
</dbReference>
<evidence type="ECO:0000259" key="10">
    <source>
        <dbReference type="PROSITE" id="PS51755"/>
    </source>
</evidence>
<evidence type="ECO:0000313" key="12">
    <source>
        <dbReference type="Proteomes" id="UP000192534"/>
    </source>
</evidence>
<dbReference type="PANTHER" id="PTHR48111:SF22">
    <property type="entry name" value="REGULATOR OF RPOS"/>
    <property type="match status" value="1"/>
</dbReference>
<keyword evidence="4" id="KW-0805">Transcription regulation</keyword>
<gene>
    <name evidence="11" type="ORF">BST42_28545</name>
</gene>
<dbReference type="Gene3D" id="3.40.50.2300">
    <property type="match status" value="1"/>
</dbReference>
<dbReference type="Gene3D" id="6.10.250.690">
    <property type="match status" value="1"/>
</dbReference>
<dbReference type="PANTHER" id="PTHR48111">
    <property type="entry name" value="REGULATOR OF RPOS"/>
    <property type="match status" value="1"/>
</dbReference>
<name>A0A1X0IJD3_MYCRH</name>
<dbReference type="InterPro" id="IPR039420">
    <property type="entry name" value="WalR-like"/>
</dbReference>
<dbReference type="InterPro" id="IPR016032">
    <property type="entry name" value="Sig_transdc_resp-reg_C-effctor"/>
</dbReference>
<dbReference type="PROSITE" id="PS51755">
    <property type="entry name" value="OMPR_PHOB"/>
    <property type="match status" value="1"/>
</dbReference>
<keyword evidence="12" id="KW-1185">Reference proteome</keyword>
<comment type="caution">
    <text evidence="11">The sequence shown here is derived from an EMBL/GenBank/DDBJ whole genome shotgun (WGS) entry which is preliminary data.</text>
</comment>
<evidence type="ECO:0000256" key="3">
    <source>
        <dbReference type="ARBA" id="ARBA00023012"/>
    </source>
</evidence>
<evidence type="ECO:0000313" key="11">
    <source>
        <dbReference type="EMBL" id="ORB47016.1"/>
    </source>
</evidence>
<dbReference type="SMART" id="SM00448">
    <property type="entry name" value="REC"/>
    <property type="match status" value="1"/>
</dbReference>
<dbReference type="Gene3D" id="1.10.10.10">
    <property type="entry name" value="Winged helix-like DNA-binding domain superfamily/Winged helix DNA-binding domain"/>
    <property type="match status" value="1"/>
</dbReference>
<dbReference type="EMBL" id="MVIH01000034">
    <property type="protein sequence ID" value="ORB47016.1"/>
    <property type="molecule type" value="Genomic_DNA"/>
</dbReference>
<dbReference type="InterPro" id="IPR011006">
    <property type="entry name" value="CheY-like_superfamily"/>
</dbReference>
<dbReference type="GO" id="GO:0032993">
    <property type="term" value="C:protein-DNA complex"/>
    <property type="evidence" value="ECO:0007669"/>
    <property type="project" value="TreeGrafter"/>
</dbReference>
<proteinExistence type="predicted"/>
<dbReference type="Pfam" id="PF00072">
    <property type="entry name" value="Response_reg"/>
    <property type="match status" value="1"/>
</dbReference>
<evidence type="ECO:0000256" key="6">
    <source>
        <dbReference type="ARBA" id="ARBA00023163"/>
    </source>
</evidence>
<sequence>MASARTGAACSTPAADGHLLVIEDDRQLAALLERLFLGQGYTVDLAHDGQAGLHRGLSRSYTAMVIDRGLPVLDGVELLSRLRSRGVVTPALVLTAHGTLSDRVEGLDAGADDYLVKPFEIPELLARLRALLRRHSEHATSLPVCGRRFYPQQRHVVDDDDSGDPVELTARECALLQVLAIRPGRTFTREELLARVFDGAERPGAVDTYVSYLRRKLGKDVIVTIHGLGYRLGSA</sequence>
<evidence type="ECO:0000256" key="1">
    <source>
        <dbReference type="ARBA" id="ARBA00004496"/>
    </source>
</evidence>
<dbReference type="OrthoDB" id="3197131at2"/>
<organism evidence="11 12">
    <name type="scientific">Mycolicibacterium rhodesiae</name>
    <name type="common">Mycobacterium rhodesiae</name>
    <dbReference type="NCBI Taxonomy" id="36814"/>
    <lineage>
        <taxon>Bacteria</taxon>
        <taxon>Bacillati</taxon>
        <taxon>Actinomycetota</taxon>
        <taxon>Actinomycetes</taxon>
        <taxon>Mycobacteriales</taxon>
        <taxon>Mycobacteriaceae</taxon>
        <taxon>Mycolicibacterium</taxon>
    </lineage>
</organism>
<dbReference type="CDD" id="cd00383">
    <property type="entry name" value="trans_reg_C"/>
    <property type="match status" value="1"/>
</dbReference>
<reference evidence="11 12" key="1">
    <citation type="submission" date="2016-12" db="EMBL/GenBank/DDBJ databases">
        <title>The new phylogeny of genus Mycobacterium.</title>
        <authorList>
            <person name="Tortoli E."/>
            <person name="Trovato A."/>
            <person name="Cirillo D.M."/>
        </authorList>
    </citation>
    <scope>NUCLEOTIDE SEQUENCE [LARGE SCALE GENOMIC DNA]</scope>
    <source>
        <strain evidence="11 12">DSM 44223</strain>
    </source>
</reference>
<evidence type="ECO:0000256" key="7">
    <source>
        <dbReference type="PROSITE-ProRule" id="PRU00169"/>
    </source>
</evidence>